<organism evidence="2 3">
    <name type="scientific">Deinococcus xinjiangensis</name>
    <dbReference type="NCBI Taxonomy" id="457454"/>
    <lineage>
        <taxon>Bacteria</taxon>
        <taxon>Thermotogati</taxon>
        <taxon>Deinococcota</taxon>
        <taxon>Deinococci</taxon>
        <taxon>Deinococcales</taxon>
        <taxon>Deinococcaceae</taxon>
        <taxon>Deinococcus</taxon>
    </lineage>
</organism>
<keyword evidence="1" id="KW-0732">Signal</keyword>
<dbReference type="PROSITE" id="PS51257">
    <property type="entry name" value="PROKAR_LIPOPROTEIN"/>
    <property type="match status" value="1"/>
</dbReference>
<gene>
    <name evidence="2" type="ORF">Dxin01_01962</name>
</gene>
<reference evidence="2 3" key="1">
    <citation type="submission" date="2024-02" db="EMBL/GenBank/DDBJ databases">
        <title>Deinococcus xinjiangensis NBRC 107630.</title>
        <authorList>
            <person name="Ichikawa N."/>
            <person name="Katano-Makiyama Y."/>
            <person name="Hidaka K."/>
        </authorList>
    </citation>
    <scope>NUCLEOTIDE SEQUENCE [LARGE SCALE GENOMIC DNA]</scope>
    <source>
        <strain evidence="2 3">NBRC 107630</strain>
    </source>
</reference>
<keyword evidence="3" id="KW-1185">Reference proteome</keyword>
<accession>A0ABP9VC60</accession>
<feature type="chain" id="PRO_5047241641" description="Lipoprotein" evidence="1">
    <location>
        <begin position="26"/>
        <end position="146"/>
    </location>
</feature>
<evidence type="ECO:0000313" key="3">
    <source>
        <dbReference type="Proteomes" id="UP001458946"/>
    </source>
</evidence>
<name>A0ABP9VC60_9DEIO</name>
<evidence type="ECO:0000313" key="2">
    <source>
        <dbReference type="EMBL" id="GAA5502221.1"/>
    </source>
</evidence>
<feature type="signal peptide" evidence="1">
    <location>
        <begin position="1"/>
        <end position="25"/>
    </location>
</feature>
<dbReference type="Proteomes" id="UP001458946">
    <property type="component" value="Unassembled WGS sequence"/>
</dbReference>
<comment type="caution">
    <text evidence="2">The sequence shown here is derived from an EMBL/GenBank/DDBJ whole genome shotgun (WGS) entry which is preliminary data.</text>
</comment>
<evidence type="ECO:0000256" key="1">
    <source>
        <dbReference type="SAM" id="SignalP"/>
    </source>
</evidence>
<evidence type="ECO:0008006" key="4">
    <source>
        <dbReference type="Google" id="ProtNLM"/>
    </source>
</evidence>
<sequence>MQSIKRLTLPALALALGSCAPSSQIGPPELTTTAHFDITCSSALSQLRGASAHLRPIPYPHYAWRSWSELMVDRWTDTQVVMTSTRSRTNLFPPVPAFMEDSGVFRVTATCTELNRSATLTLSSTGLSPDLMQSVQRRLLAGITVF</sequence>
<protein>
    <recommendedName>
        <fullName evidence="4">Lipoprotein</fullName>
    </recommendedName>
</protein>
<dbReference type="EMBL" id="BAABRN010000019">
    <property type="protein sequence ID" value="GAA5502221.1"/>
    <property type="molecule type" value="Genomic_DNA"/>
</dbReference>
<proteinExistence type="predicted"/>
<dbReference type="RefSeq" id="WP_353542194.1">
    <property type="nucleotide sequence ID" value="NZ_BAABRN010000019.1"/>
</dbReference>